<dbReference type="EMBL" id="PKPP01003826">
    <property type="protein sequence ID" value="PWA67476.1"/>
    <property type="molecule type" value="Genomic_DNA"/>
</dbReference>
<name>A0A2U1N1Y9_ARTAN</name>
<evidence type="ECO:0000313" key="3">
    <source>
        <dbReference type="Proteomes" id="UP000245207"/>
    </source>
</evidence>
<dbReference type="PANTHER" id="PTHR33737:SF21">
    <property type="entry name" value="MICROTUBULE-ASSOCIATED PROTEIN, MAP65_ASE1_PRC1"/>
    <property type="match status" value="1"/>
</dbReference>
<reference evidence="2 3" key="1">
    <citation type="journal article" date="2018" name="Mol. Plant">
        <title>The genome of Artemisia annua provides insight into the evolution of Asteraceae family and artemisinin biosynthesis.</title>
        <authorList>
            <person name="Shen Q."/>
            <person name="Zhang L."/>
            <person name="Liao Z."/>
            <person name="Wang S."/>
            <person name="Yan T."/>
            <person name="Shi P."/>
            <person name="Liu M."/>
            <person name="Fu X."/>
            <person name="Pan Q."/>
            <person name="Wang Y."/>
            <person name="Lv Z."/>
            <person name="Lu X."/>
            <person name="Zhang F."/>
            <person name="Jiang W."/>
            <person name="Ma Y."/>
            <person name="Chen M."/>
            <person name="Hao X."/>
            <person name="Li L."/>
            <person name="Tang Y."/>
            <person name="Lv G."/>
            <person name="Zhou Y."/>
            <person name="Sun X."/>
            <person name="Brodelius P.E."/>
            <person name="Rose J.K.C."/>
            <person name="Tang K."/>
        </authorList>
    </citation>
    <scope>NUCLEOTIDE SEQUENCE [LARGE SCALE GENOMIC DNA]</scope>
    <source>
        <strain evidence="3">cv. Huhao1</strain>
        <tissue evidence="2">Leaf</tissue>
    </source>
</reference>
<feature type="compositionally biased region" description="Polar residues" evidence="1">
    <location>
        <begin position="396"/>
        <end position="413"/>
    </location>
</feature>
<accession>A0A2U1N1Y9</accession>
<feature type="region of interest" description="Disordered" evidence="1">
    <location>
        <begin position="385"/>
        <end position="413"/>
    </location>
</feature>
<dbReference type="PANTHER" id="PTHR33737">
    <property type="entry name" value="OS05G0121800 PROTEIN"/>
    <property type="match status" value="1"/>
</dbReference>
<sequence>MAHESKQTDPEDITSKMRRSFSWDKAFFTSDGLLDDEELSSMIKGCTGNLKNQLQKIEQLESMETKLFEESNRKSSEASKLTNSSIKVSSGKSKKVTGAGGPRMAAPTKTQPARSSTKRIIRSKTGKATTGDSFSKTPPGISTKNKMLPYNTRLPATSPSSPISPGSPGSSSSTSAISRRSSMGSIVPRRSSVNNEISSATKNPRIKNDQKTGKPIGVLMPKIIPSINLKNKPPPVNSHPSSPLGRSELSSTTFTVNQKSISSASKGTRVAKLNAALHSQTGSISRPSSEGKPCKSPLLDGLPKVGQHSKPGSPNSAQVKKVPSPKTIADDKGLKLNSRKATGPRSSKKQSSSDGSKGAKNIPLISPEILDIKGKLKALKMEISMQKKDRCKTNKGESTSNGVLQMNKQTKLT</sequence>
<feature type="region of interest" description="Disordered" evidence="1">
    <location>
        <begin position="67"/>
        <end position="364"/>
    </location>
</feature>
<feature type="compositionally biased region" description="Polar residues" evidence="1">
    <location>
        <begin position="277"/>
        <end position="288"/>
    </location>
</feature>
<dbReference type="InterPro" id="IPR045882">
    <property type="entry name" value="GPT1/2"/>
</dbReference>
<feature type="compositionally biased region" description="Basic and acidic residues" evidence="1">
    <location>
        <begin position="67"/>
        <end position="77"/>
    </location>
</feature>
<dbReference type="AlphaFoldDB" id="A0A2U1N1Y9"/>
<evidence type="ECO:0000256" key="1">
    <source>
        <dbReference type="SAM" id="MobiDB-lite"/>
    </source>
</evidence>
<proteinExistence type="predicted"/>
<gene>
    <name evidence="2" type="ORF">CTI12_AA318290</name>
</gene>
<feature type="compositionally biased region" description="Polar residues" evidence="1">
    <location>
        <begin position="126"/>
        <end position="145"/>
    </location>
</feature>
<evidence type="ECO:0000313" key="2">
    <source>
        <dbReference type="EMBL" id="PWA67476.1"/>
    </source>
</evidence>
<keyword evidence="3" id="KW-1185">Reference proteome</keyword>
<feature type="compositionally biased region" description="Basic residues" evidence="1">
    <location>
        <begin position="116"/>
        <end position="125"/>
    </location>
</feature>
<dbReference type="Proteomes" id="UP000245207">
    <property type="component" value="Unassembled WGS sequence"/>
</dbReference>
<protein>
    <submittedName>
        <fullName evidence="2">Uncharacterized protein</fullName>
    </submittedName>
</protein>
<dbReference type="GO" id="GO:0008017">
    <property type="term" value="F:microtubule binding"/>
    <property type="evidence" value="ECO:0007669"/>
    <property type="project" value="InterPro"/>
</dbReference>
<feature type="compositionally biased region" description="Basic and acidic residues" evidence="1">
    <location>
        <begin position="385"/>
        <end position="395"/>
    </location>
</feature>
<feature type="compositionally biased region" description="Polar residues" evidence="1">
    <location>
        <begin position="248"/>
        <end position="266"/>
    </location>
</feature>
<comment type="caution">
    <text evidence="2">The sequence shown here is derived from an EMBL/GenBank/DDBJ whole genome shotgun (WGS) entry which is preliminary data.</text>
</comment>
<dbReference type="OrthoDB" id="1931260at2759"/>
<feature type="compositionally biased region" description="Polar residues" evidence="1">
    <location>
        <begin position="191"/>
        <end position="202"/>
    </location>
</feature>
<organism evidence="2 3">
    <name type="scientific">Artemisia annua</name>
    <name type="common">Sweet wormwood</name>
    <dbReference type="NCBI Taxonomy" id="35608"/>
    <lineage>
        <taxon>Eukaryota</taxon>
        <taxon>Viridiplantae</taxon>
        <taxon>Streptophyta</taxon>
        <taxon>Embryophyta</taxon>
        <taxon>Tracheophyta</taxon>
        <taxon>Spermatophyta</taxon>
        <taxon>Magnoliopsida</taxon>
        <taxon>eudicotyledons</taxon>
        <taxon>Gunneridae</taxon>
        <taxon>Pentapetalae</taxon>
        <taxon>asterids</taxon>
        <taxon>campanulids</taxon>
        <taxon>Asterales</taxon>
        <taxon>Asteraceae</taxon>
        <taxon>Asteroideae</taxon>
        <taxon>Anthemideae</taxon>
        <taxon>Artemisiinae</taxon>
        <taxon>Artemisia</taxon>
    </lineage>
</organism>
<feature type="compositionally biased region" description="Low complexity" evidence="1">
    <location>
        <begin position="155"/>
        <end position="182"/>
    </location>
</feature>
<feature type="compositionally biased region" description="Low complexity" evidence="1">
    <location>
        <begin position="349"/>
        <end position="360"/>
    </location>
</feature>